<dbReference type="SUPFAM" id="SSF52540">
    <property type="entry name" value="P-loop containing nucleoside triphosphate hydrolases"/>
    <property type="match status" value="1"/>
</dbReference>
<evidence type="ECO:0000313" key="15">
    <source>
        <dbReference type="EMBL" id="KXB76392.1"/>
    </source>
</evidence>
<dbReference type="PROSITE" id="PS51198">
    <property type="entry name" value="UVRD_HELICASE_ATP_BIND"/>
    <property type="match status" value="1"/>
</dbReference>
<dbReference type="PANTHER" id="PTHR11070">
    <property type="entry name" value="UVRD / RECB / PCRA DNA HELICASE FAMILY MEMBER"/>
    <property type="match status" value="1"/>
</dbReference>
<proteinExistence type="inferred from homology"/>
<evidence type="ECO:0000256" key="3">
    <source>
        <dbReference type="ARBA" id="ARBA00022801"/>
    </source>
</evidence>
<accession>A0A134B8W7</accession>
<dbReference type="CDD" id="cd17932">
    <property type="entry name" value="DEXQc_UvrD"/>
    <property type="match status" value="1"/>
</dbReference>
<dbReference type="InterPro" id="IPR014017">
    <property type="entry name" value="DNA_helicase_UvrD-like_C"/>
</dbReference>
<dbReference type="Gene3D" id="3.40.50.300">
    <property type="entry name" value="P-loop containing nucleotide triphosphate hydrolases"/>
    <property type="match status" value="2"/>
</dbReference>
<evidence type="ECO:0000256" key="2">
    <source>
        <dbReference type="ARBA" id="ARBA00022741"/>
    </source>
</evidence>
<dbReference type="CDD" id="cd18807">
    <property type="entry name" value="SF1_C_UvrD"/>
    <property type="match status" value="1"/>
</dbReference>
<keyword evidence="5 12" id="KW-0067">ATP-binding</keyword>
<comment type="catalytic activity">
    <reaction evidence="8">
        <text>Couples ATP hydrolysis with the unwinding of duplex DNA by translocating in the 3'-5' direction.</text>
        <dbReference type="EC" id="5.6.2.4"/>
    </reaction>
</comment>
<feature type="domain" description="UvrD-like helicase ATP-binding" evidence="13">
    <location>
        <begin position="13"/>
        <end position="297"/>
    </location>
</feature>
<keyword evidence="6" id="KW-0238">DNA-binding</keyword>
<evidence type="ECO:0000256" key="7">
    <source>
        <dbReference type="ARBA" id="ARBA00023235"/>
    </source>
</evidence>
<dbReference type="Pfam" id="PF00580">
    <property type="entry name" value="UvrD-helicase"/>
    <property type="match status" value="1"/>
</dbReference>
<evidence type="ECO:0000256" key="11">
    <source>
        <dbReference type="ARBA" id="ARBA00048988"/>
    </source>
</evidence>
<dbReference type="GO" id="GO:0033202">
    <property type="term" value="C:DNA helicase complex"/>
    <property type="evidence" value="ECO:0007669"/>
    <property type="project" value="TreeGrafter"/>
</dbReference>
<dbReference type="Pfam" id="PF21196">
    <property type="entry name" value="PcrA_UvrD_tudor"/>
    <property type="match status" value="1"/>
</dbReference>
<evidence type="ECO:0000256" key="8">
    <source>
        <dbReference type="ARBA" id="ARBA00034617"/>
    </source>
</evidence>
<dbReference type="GO" id="GO:0016887">
    <property type="term" value="F:ATP hydrolysis activity"/>
    <property type="evidence" value="ECO:0007669"/>
    <property type="project" value="RHEA"/>
</dbReference>
<evidence type="ECO:0000259" key="13">
    <source>
        <dbReference type="PROSITE" id="PS51198"/>
    </source>
</evidence>
<dbReference type="RefSeq" id="WP_060935324.1">
    <property type="nucleotide sequence ID" value="NZ_KQ960438.1"/>
</dbReference>
<comment type="catalytic activity">
    <reaction evidence="11">
        <text>ATP + H2O = ADP + phosphate + H(+)</text>
        <dbReference type="Rhea" id="RHEA:13065"/>
        <dbReference type="ChEBI" id="CHEBI:15377"/>
        <dbReference type="ChEBI" id="CHEBI:15378"/>
        <dbReference type="ChEBI" id="CHEBI:30616"/>
        <dbReference type="ChEBI" id="CHEBI:43474"/>
        <dbReference type="ChEBI" id="CHEBI:456216"/>
        <dbReference type="EC" id="5.6.2.4"/>
    </reaction>
</comment>
<dbReference type="Pfam" id="PF13361">
    <property type="entry name" value="UvrD_C"/>
    <property type="match status" value="1"/>
</dbReference>
<gene>
    <name evidence="15" type="ORF">HMPREF3185_00967</name>
</gene>
<evidence type="ECO:0000259" key="14">
    <source>
        <dbReference type="PROSITE" id="PS51217"/>
    </source>
</evidence>
<feature type="binding site" evidence="12">
    <location>
        <begin position="34"/>
        <end position="41"/>
    </location>
    <ligand>
        <name>ATP</name>
        <dbReference type="ChEBI" id="CHEBI:30616"/>
    </ligand>
</feature>
<dbReference type="STRING" id="322095.HMPREF3185_00967"/>
<dbReference type="PANTHER" id="PTHR11070:SF2">
    <property type="entry name" value="ATP-DEPENDENT DNA HELICASE SRS2"/>
    <property type="match status" value="1"/>
</dbReference>
<dbReference type="OrthoDB" id="9810135at2"/>
<keyword evidence="4 12" id="KW-0347">Helicase</keyword>
<dbReference type="GO" id="GO:0043138">
    <property type="term" value="F:3'-5' DNA helicase activity"/>
    <property type="evidence" value="ECO:0007669"/>
    <property type="project" value="UniProtKB-EC"/>
</dbReference>
<evidence type="ECO:0000313" key="16">
    <source>
        <dbReference type="Proteomes" id="UP000070224"/>
    </source>
</evidence>
<dbReference type="InterPro" id="IPR027417">
    <property type="entry name" value="P-loop_NTPase"/>
</dbReference>
<comment type="caution">
    <text evidence="15">The sequence shown here is derived from an EMBL/GenBank/DDBJ whole genome shotgun (WGS) entry which is preliminary data.</text>
</comment>
<keyword evidence="3 12" id="KW-0378">Hydrolase</keyword>
<dbReference type="GO" id="GO:0000725">
    <property type="term" value="P:recombinational repair"/>
    <property type="evidence" value="ECO:0007669"/>
    <property type="project" value="TreeGrafter"/>
</dbReference>
<dbReference type="PROSITE" id="PS51217">
    <property type="entry name" value="UVRD_HELICASE_CTER"/>
    <property type="match status" value="1"/>
</dbReference>
<dbReference type="GO" id="GO:0005829">
    <property type="term" value="C:cytosol"/>
    <property type="evidence" value="ECO:0007669"/>
    <property type="project" value="TreeGrafter"/>
</dbReference>
<dbReference type="Gene3D" id="1.10.10.160">
    <property type="match status" value="1"/>
</dbReference>
<dbReference type="Gene3D" id="1.10.486.10">
    <property type="entry name" value="PCRA, domain 4"/>
    <property type="match status" value="1"/>
</dbReference>
<dbReference type="InterPro" id="IPR000212">
    <property type="entry name" value="DNA_helicase_UvrD/REP"/>
</dbReference>
<dbReference type="EMBL" id="LSDK01000065">
    <property type="protein sequence ID" value="KXB76392.1"/>
    <property type="molecule type" value="Genomic_DNA"/>
</dbReference>
<dbReference type="PATRIC" id="fig|322095.3.peg.955"/>
<dbReference type="InterPro" id="IPR014016">
    <property type="entry name" value="UvrD-like_ATP-bd"/>
</dbReference>
<dbReference type="GO" id="GO:0005524">
    <property type="term" value="F:ATP binding"/>
    <property type="evidence" value="ECO:0007669"/>
    <property type="project" value="UniProtKB-UniRule"/>
</dbReference>
<dbReference type="GO" id="GO:0003677">
    <property type="term" value="F:DNA binding"/>
    <property type="evidence" value="ECO:0007669"/>
    <property type="project" value="UniProtKB-KW"/>
</dbReference>
<keyword evidence="2 12" id="KW-0547">Nucleotide-binding</keyword>
<evidence type="ECO:0000256" key="4">
    <source>
        <dbReference type="ARBA" id="ARBA00022806"/>
    </source>
</evidence>
<organism evidence="15 16">
    <name type="scientific">Porphyromonas somerae</name>
    <dbReference type="NCBI Taxonomy" id="322095"/>
    <lineage>
        <taxon>Bacteria</taxon>
        <taxon>Pseudomonadati</taxon>
        <taxon>Bacteroidota</taxon>
        <taxon>Bacteroidia</taxon>
        <taxon>Bacteroidales</taxon>
        <taxon>Porphyromonadaceae</taxon>
        <taxon>Porphyromonas</taxon>
    </lineage>
</organism>
<reference evidence="16" key="1">
    <citation type="submission" date="2016-01" db="EMBL/GenBank/DDBJ databases">
        <authorList>
            <person name="Mitreva M."/>
            <person name="Pepin K.H."/>
            <person name="Mihindukulasuriya K.A."/>
            <person name="Fulton R."/>
            <person name="Fronick C."/>
            <person name="O'Laughlin M."/>
            <person name="Miner T."/>
            <person name="Herter B."/>
            <person name="Rosa B.A."/>
            <person name="Cordes M."/>
            <person name="Tomlinson C."/>
            <person name="Wollam A."/>
            <person name="Palsikar V.B."/>
            <person name="Mardis E.R."/>
            <person name="Wilson R.K."/>
        </authorList>
    </citation>
    <scope>NUCLEOTIDE SEQUENCE [LARGE SCALE GENOMIC DNA]</scope>
    <source>
        <strain evidence="16">KA00683</strain>
    </source>
</reference>
<name>A0A134B8W7_9PORP</name>
<protein>
    <recommendedName>
        <fullName evidence="9">DNA 3'-5' helicase</fullName>
        <ecNumber evidence="9">5.6.2.4</ecNumber>
    </recommendedName>
    <alternativeName>
        <fullName evidence="10">DNA 3'-5' helicase II</fullName>
    </alternativeName>
</protein>
<comment type="similarity">
    <text evidence="1">Belongs to the helicase family. UvrD subfamily.</text>
</comment>
<keyword evidence="7" id="KW-0413">Isomerase</keyword>
<evidence type="ECO:0000256" key="1">
    <source>
        <dbReference type="ARBA" id="ARBA00009922"/>
    </source>
</evidence>
<dbReference type="Proteomes" id="UP000070224">
    <property type="component" value="Unassembled WGS sequence"/>
</dbReference>
<dbReference type="AlphaFoldDB" id="A0A134B8W7"/>
<evidence type="ECO:0000256" key="6">
    <source>
        <dbReference type="ARBA" id="ARBA00023125"/>
    </source>
</evidence>
<evidence type="ECO:0000256" key="10">
    <source>
        <dbReference type="ARBA" id="ARBA00034923"/>
    </source>
</evidence>
<evidence type="ECO:0000256" key="5">
    <source>
        <dbReference type="ARBA" id="ARBA00022840"/>
    </source>
</evidence>
<evidence type="ECO:0000256" key="9">
    <source>
        <dbReference type="ARBA" id="ARBA00034808"/>
    </source>
</evidence>
<sequence>MSASDTLDLPYLSELNEAQRAAVVYNDGPALVIAGAGSGKTRVLVYKLLYLLDSGYHPAGLMALTFTNKAAREMQARISRHVGSVARQIHMGTFHSIFGKILRQHAPLLGYTSDYSIYNTSDSRSRIKAIIKQLGLDDKVYKPNVVHNRISSAKNRLITASAYASYTDFLKYDAKSGLPKLYEIYQHYEAELKRSNAMDFDDLLLQINILFRQHPDVLKLWQDRIDYLLIDEYQDTNFAQYMIARQLMQDKGAIFVVGDDAQSIYSFRGANLDNILSFEKTFPNARTFKLERNYRSTQTIVKAAGQIIANNEYQIPKDVFSEESVGEPITVHEALTGDLEALWVSDEVQRLHRDGNPYSSVAILYRTNAQSRTLEQVFRRVGLPFRIYGGRSFFDHKEIMDVVAYFRVLVNELDEEALLRIINYPKRSIGDTTVQRVRQAASQQGLPMMQILRDPLAYGVEVNKPTAARLQAFAALLDDLRAYNQQEDDLYAIAERVINETGILADLKSDTTSEGKARVENIQELLGGIDEYIHAALEADQTPSLGVYLSEIALMTDQDKTGDDEDCITLMTVHSAKGLEFPHVFIVGLEEDLFPSMMSNTGKELEEERRLFYVALTRAEKTCHIGYARERFRNGRTEFSRPSRFVRELPKELVTFDSGLSSHASPWDRPKAVRPTGGDLPTDFSDRPVFRSAPPAPSRRVLIERREAGDTPEEKEKHKRIGALAVGGRVVHKRFGAGVIDELEGRGDNAKATVTFDTGETKKLLLRFAQLEVL</sequence>
<dbReference type="EC" id="5.6.2.4" evidence="9"/>
<keyword evidence="16" id="KW-1185">Reference proteome</keyword>
<feature type="domain" description="UvrD-like helicase C-terminal" evidence="14">
    <location>
        <begin position="298"/>
        <end position="578"/>
    </location>
</feature>
<dbReference type="InterPro" id="IPR013986">
    <property type="entry name" value="DExx_box_DNA_helicase_dom_sf"/>
</dbReference>
<evidence type="ECO:0000256" key="12">
    <source>
        <dbReference type="PROSITE-ProRule" id="PRU00560"/>
    </source>
</evidence>